<organism evidence="1 2">
    <name type="scientific">Lingula anatina</name>
    <name type="common">Brachiopod</name>
    <name type="synonym">Lingula unguis</name>
    <dbReference type="NCBI Taxonomy" id="7574"/>
    <lineage>
        <taxon>Eukaryota</taxon>
        <taxon>Metazoa</taxon>
        <taxon>Spiralia</taxon>
        <taxon>Lophotrochozoa</taxon>
        <taxon>Brachiopoda</taxon>
        <taxon>Linguliformea</taxon>
        <taxon>Lingulata</taxon>
        <taxon>Lingulida</taxon>
        <taxon>Linguloidea</taxon>
        <taxon>Lingulidae</taxon>
        <taxon>Lingula</taxon>
    </lineage>
</organism>
<dbReference type="RefSeq" id="XP_023933301.1">
    <property type="nucleotide sequence ID" value="XM_024077533.1"/>
</dbReference>
<dbReference type="AlphaFoldDB" id="A0A2R2MSR3"/>
<dbReference type="KEGG" id="lak:112042659"/>
<protein>
    <submittedName>
        <fullName evidence="2">Uncharacterized protein LOC112042659</fullName>
    </submittedName>
</protein>
<dbReference type="InParanoid" id="A0A2R2MSR3"/>
<gene>
    <name evidence="2" type="primary">LOC112042659</name>
</gene>
<proteinExistence type="predicted"/>
<dbReference type="GeneID" id="112042659"/>
<sequence length="131" mass="14585">MSKVLHSSGGGEFRLGHLQERWLSMDGGNVVAISMPECVYDISVAQNGDAMEPKYNKMENLEDYNKATNFSTPVYDNKTGLEPAKSMKIKKDITSGVLDNQSSEITVHIPHKELCPSLSNSDEELEFLFTK</sequence>
<evidence type="ECO:0000313" key="1">
    <source>
        <dbReference type="Proteomes" id="UP000085678"/>
    </source>
</evidence>
<reference evidence="2" key="1">
    <citation type="submission" date="2025-08" db="UniProtKB">
        <authorList>
            <consortium name="RefSeq"/>
        </authorList>
    </citation>
    <scope>IDENTIFICATION</scope>
    <source>
        <tissue evidence="2">Gonads</tissue>
    </source>
</reference>
<accession>A0A2R2MSR3</accession>
<dbReference type="Proteomes" id="UP000085678">
    <property type="component" value="Unplaced"/>
</dbReference>
<keyword evidence="1" id="KW-1185">Reference proteome</keyword>
<name>A0A2R2MSR3_LINAN</name>
<evidence type="ECO:0000313" key="2">
    <source>
        <dbReference type="RefSeq" id="XP_023933301.1"/>
    </source>
</evidence>